<proteinExistence type="predicted"/>
<feature type="signal peptide" evidence="1">
    <location>
        <begin position="1"/>
        <end position="21"/>
    </location>
</feature>
<dbReference type="OrthoDB" id="4831490at2759"/>
<dbReference type="GeneID" id="34554685"/>
<dbReference type="RefSeq" id="XP_022480274.1">
    <property type="nucleotide sequence ID" value="XM_022613175.1"/>
</dbReference>
<organism evidence="2 3">
    <name type="scientific">Colletotrichum orchidophilum</name>
    <dbReference type="NCBI Taxonomy" id="1209926"/>
    <lineage>
        <taxon>Eukaryota</taxon>
        <taxon>Fungi</taxon>
        <taxon>Dikarya</taxon>
        <taxon>Ascomycota</taxon>
        <taxon>Pezizomycotina</taxon>
        <taxon>Sordariomycetes</taxon>
        <taxon>Hypocreomycetidae</taxon>
        <taxon>Glomerellales</taxon>
        <taxon>Glomerellaceae</taxon>
        <taxon>Colletotrichum</taxon>
    </lineage>
</organism>
<evidence type="ECO:0000313" key="3">
    <source>
        <dbReference type="Proteomes" id="UP000176998"/>
    </source>
</evidence>
<dbReference type="AlphaFoldDB" id="A0A1G4BPD1"/>
<reference evidence="2 3" key="1">
    <citation type="submission" date="2016-09" db="EMBL/GenBank/DDBJ databases">
        <authorList>
            <person name="Capua I."/>
            <person name="De Benedictis P."/>
            <person name="Joannis T."/>
            <person name="Lombin L.H."/>
            <person name="Cattoli G."/>
        </authorList>
    </citation>
    <scope>NUCLEOTIDE SEQUENCE [LARGE SCALE GENOMIC DNA]</scope>
    <source>
        <strain evidence="2 3">IMI 309357</strain>
    </source>
</reference>
<evidence type="ECO:0000313" key="2">
    <source>
        <dbReference type="EMBL" id="OHF03136.1"/>
    </source>
</evidence>
<keyword evidence="1" id="KW-0732">Signal</keyword>
<comment type="caution">
    <text evidence="2">The sequence shown here is derived from an EMBL/GenBank/DDBJ whole genome shotgun (WGS) entry which is preliminary data.</text>
</comment>
<gene>
    <name evidence="2" type="ORF">CORC01_01520</name>
</gene>
<protein>
    <submittedName>
        <fullName evidence="2">Uncharacterized protein</fullName>
    </submittedName>
</protein>
<dbReference type="Proteomes" id="UP000176998">
    <property type="component" value="Unassembled WGS sequence"/>
</dbReference>
<keyword evidence="3" id="KW-1185">Reference proteome</keyword>
<dbReference type="EMBL" id="MJBS01000008">
    <property type="protein sequence ID" value="OHF03136.1"/>
    <property type="molecule type" value="Genomic_DNA"/>
</dbReference>
<feature type="chain" id="PRO_5009603165" evidence="1">
    <location>
        <begin position="22"/>
        <end position="174"/>
    </location>
</feature>
<accession>A0A1G4BPD1</accession>
<evidence type="ECO:0000256" key="1">
    <source>
        <dbReference type="SAM" id="SignalP"/>
    </source>
</evidence>
<sequence>MASRSVLAIAAVVLFFNFVLANPLPLFDDSPAARTLWSRGDNDPLRGKYGFMVLTIPPSDTTETQVATTAGGGGLGAFAVLNQDGSIFLAVQVNQDYVSDEFDGLRGYRITVLCHETTIIFEQPHDLLLHDRRALWARVSEQELNWWREIYETNEDSDIDITIWWMKDIARQND</sequence>
<name>A0A1G4BPD1_9PEZI</name>